<dbReference type="Pfam" id="PF08241">
    <property type="entry name" value="Methyltransf_11"/>
    <property type="match status" value="1"/>
</dbReference>
<sequence length="274" mass="31343">MNHLNKAIKAHYYKEGLFDEIVKRLEVQNIDLGKLTRFDLKGVDEFHVRGAEVSKELANYIDLEEAHVLDVGCGIGGPSRMLADEFNCTVTGIDLSAEFIRTATKFSKLLNLNDHTTFIQGDACELPFKDDVFDVVWTQHVQMNILDKNKFYSEIERVLRPKGHFIYYDIFENEDSEVTYPMPWANTEEQSFLFKTEELEAILTKSGFFKVKNTDQTKAGIKFFENLMAKAKNIGQPKIGLDILMGDTTKPKLSNLMNHLKSGKLKLESGVYRK</sequence>
<dbReference type="OrthoDB" id="9770553at2"/>
<keyword evidence="3" id="KW-0830">Ubiquinone</keyword>
<reference evidence="4" key="1">
    <citation type="submission" date="2016-10" db="EMBL/GenBank/DDBJ databases">
        <authorList>
            <person name="Varghese N."/>
            <person name="Submissions S."/>
        </authorList>
    </citation>
    <scope>NUCLEOTIDE SEQUENCE [LARGE SCALE GENOMIC DNA]</scope>
    <source>
        <strain evidence="4">DSM 19886</strain>
    </source>
</reference>
<dbReference type="InterPro" id="IPR029063">
    <property type="entry name" value="SAM-dependent_MTases_sf"/>
</dbReference>
<evidence type="ECO:0000313" key="4">
    <source>
        <dbReference type="Proteomes" id="UP000199440"/>
    </source>
</evidence>
<keyword evidence="4" id="KW-1185">Reference proteome</keyword>
<dbReference type="SUPFAM" id="SSF53335">
    <property type="entry name" value="S-adenosyl-L-methionine-dependent methyltransferases"/>
    <property type="match status" value="1"/>
</dbReference>
<feature type="domain" description="Methyltransferase type 11" evidence="2">
    <location>
        <begin position="69"/>
        <end position="166"/>
    </location>
</feature>
<dbReference type="AlphaFoldDB" id="A0A1G9NLI8"/>
<evidence type="ECO:0000313" key="3">
    <source>
        <dbReference type="EMBL" id="SDL87466.1"/>
    </source>
</evidence>
<dbReference type="PANTHER" id="PTHR44068:SF11">
    <property type="entry name" value="GERANYL DIPHOSPHATE 2-C-METHYLTRANSFERASE"/>
    <property type="match status" value="1"/>
</dbReference>
<proteinExistence type="predicted"/>
<protein>
    <submittedName>
        <fullName evidence="3">Ubiquinone/menaquinone biosynthesis C-methylase UbiE</fullName>
    </submittedName>
</protein>
<dbReference type="GO" id="GO:0008757">
    <property type="term" value="F:S-adenosylmethionine-dependent methyltransferase activity"/>
    <property type="evidence" value="ECO:0007669"/>
    <property type="project" value="InterPro"/>
</dbReference>
<dbReference type="PANTHER" id="PTHR44068">
    <property type="entry name" value="ZGC:194242"/>
    <property type="match status" value="1"/>
</dbReference>
<evidence type="ECO:0000256" key="1">
    <source>
        <dbReference type="ARBA" id="ARBA00022679"/>
    </source>
</evidence>
<dbReference type="CDD" id="cd02440">
    <property type="entry name" value="AdoMet_MTases"/>
    <property type="match status" value="1"/>
</dbReference>
<organism evidence="3 4">
    <name type="scientific">Kriegella aquimaris</name>
    <dbReference type="NCBI Taxonomy" id="192904"/>
    <lineage>
        <taxon>Bacteria</taxon>
        <taxon>Pseudomonadati</taxon>
        <taxon>Bacteroidota</taxon>
        <taxon>Flavobacteriia</taxon>
        <taxon>Flavobacteriales</taxon>
        <taxon>Flavobacteriaceae</taxon>
        <taxon>Kriegella</taxon>
    </lineage>
</organism>
<dbReference type="RefSeq" id="WP_089887705.1">
    <property type="nucleotide sequence ID" value="NZ_FNGV01000003.1"/>
</dbReference>
<dbReference type="Proteomes" id="UP000199440">
    <property type="component" value="Unassembled WGS sequence"/>
</dbReference>
<evidence type="ECO:0000259" key="2">
    <source>
        <dbReference type="Pfam" id="PF08241"/>
    </source>
</evidence>
<keyword evidence="3" id="KW-0489">Methyltransferase</keyword>
<dbReference type="InterPro" id="IPR050447">
    <property type="entry name" value="Erg6_SMT_methyltransf"/>
</dbReference>
<dbReference type="EMBL" id="FNGV01000003">
    <property type="protein sequence ID" value="SDL87466.1"/>
    <property type="molecule type" value="Genomic_DNA"/>
</dbReference>
<gene>
    <name evidence="3" type="ORF">SAMN04488514_103236</name>
</gene>
<dbReference type="InterPro" id="IPR013216">
    <property type="entry name" value="Methyltransf_11"/>
</dbReference>
<dbReference type="GO" id="GO:0032259">
    <property type="term" value="P:methylation"/>
    <property type="evidence" value="ECO:0007669"/>
    <property type="project" value="UniProtKB-KW"/>
</dbReference>
<dbReference type="STRING" id="192904.SAMN04488514_103236"/>
<name>A0A1G9NLI8_9FLAO</name>
<keyword evidence="1" id="KW-0808">Transferase</keyword>
<dbReference type="Gene3D" id="3.40.50.150">
    <property type="entry name" value="Vaccinia Virus protein VP39"/>
    <property type="match status" value="1"/>
</dbReference>
<accession>A0A1G9NLI8</accession>